<sequence length="105" mass="12177">MGPSFTWLLSAGGWGWGAEDDTTRQDLDRTKWLLVKFYWLFGEKYSVYPGNIYELDDLTTSFQGSLTTTGATQLTPLYCLERYSSYCLRFVYNLNICLLLNQIFL</sequence>
<dbReference type="EMBL" id="JAHRIP010002034">
    <property type="protein sequence ID" value="MEQ2280702.1"/>
    <property type="molecule type" value="Genomic_DNA"/>
</dbReference>
<proteinExistence type="predicted"/>
<keyword evidence="2" id="KW-1185">Reference proteome</keyword>
<protein>
    <submittedName>
        <fullName evidence="1">Uncharacterized protein</fullName>
    </submittedName>
</protein>
<accession>A0ABV0XGY2</accession>
<gene>
    <name evidence="1" type="ORF">AMECASPLE_022659</name>
</gene>
<evidence type="ECO:0000313" key="1">
    <source>
        <dbReference type="EMBL" id="MEQ2280702.1"/>
    </source>
</evidence>
<organism evidence="1 2">
    <name type="scientific">Ameca splendens</name>
    <dbReference type="NCBI Taxonomy" id="208324"/>
    <lineage>
        <taxon>Eukaryota</taxon>
        <taxon>Metazoa</taxon>
        <taxon>Chordata</taxon>
        <taxon>Craniata</taxon>
        <taxon>Vertebrata</taxon>
        <taxon>Euteleostomi</taxon>
        <taxon>Actinopterygii</taxon>
        <taxon>Neopterygii</taxon>
        <taxon>Teleostei</taxon>
        <taxon>Neoteleostei</taxon>
        <taxon>Acanthomorphata</taxon>
        <taxon>Ovalentaria</taxon>
        <taxon>Atherinomorphae</taxon>
        <taxon>Cyprinodontiformes</taxon>
        <taxon>Goodeidae</taxon>
        <taxon>Ameca</taxon>
    </lineage>
</organism>
<name>A0ABV0XGY2_9TELE</name>
<comment type="caution">
    <text evidence="1">The sequence shown here is derived from an EMBL/GenBank/DDBJ whole genome shotgun (WGS) entry which is preliminary data.</text>
</comment>
<reference evidence="1 2" key="1">
    <citation type="submission" date="2021-06" db="EMBL/GenBank/DDBJ databases">
        <authorList>
            <person name="Palmer J.M."/>
        </authorList>
    </citation>
    <scope>NUCLEOTIDE SEQUENCE [LARGE SCALE GENOMIC DNA]</scope>
    <source>
        <strain evidence="1 2">AS_MEX2019</strain>
        <tissue evidence="1">Muscle</tissue>
    </source>
</reference>
<dbReference type="Proteomes" id="UP001469553">
    <property type="component" value="Unassembled WGS sequence"/>
</dbReference>
<evidence type="ECO:0000313" key="2">
    <source>
        <dbReference type="Proteomes" id="UP001469553"/>
    </source>
</evidence>